<evidence type="ECO:0000256" key="1">
    <source>
        <dbReference type="ARBA" id="ARBA00010233"/>
    </source>
</evidence>
<dbReference type="Pfam" id="PF02016">
    <property type="entry name" value="Peptidase_S66"/>
    <property type="match status" value="1"/>
</dbReference>
<keyword evidence="10" id="KW-1185">Reference proteome</keyword>
<dbReference type="Gene3D" id="3.50.30.60">
    <property type="entry name" value="LD-carboxypeptidase A C-terminal domain-like"/>
    <property type="match status" value="1"/>
</dbReference>
<organism evidence="9 10">
    <name type="scientific">Dinghuibacter silviterrae</name>
    <dbReference type="NCBI Taxonomy" id="1539049"/>
    <lineage>
        <taxon>Bacteria</taxon>
        <taxon>Pseudomonadati</taxon>
        <taxon>Bacteroidota</taxon>
        <taxon>Chitinophagia</taxon>
        <taxon>Chitinophagales</taxon>
        <taxon>Chitinophagaceae</taxon>
        <taxon>Dinghuibacter</taxon>
    </lineage>
</organism>
<evidence type="ECO:0000256" key="4">
    <source>
        <dbReference type="ARBA" id="ARBA00022801"/>
    </source>
</evidence>
<comment type="caution">
    <text evidence="9">The sequence shown here is derived from an EMBL/GenBank/DDBJ whole genome shotgun (WGS) entry which is preliminary data.</text>
</comment>
<protein>
    <submittedName>
        <fullName evidence="9">Muramoyltetrapeptide carboxypeptidase</fullName>
    </submittedName>
</protein>
<feature type="active site" description="Nucleophile" evidence="6">
    <location>
        <position position="109"/>
    </location>
</feature>
<dbReference type="GO" id="GO:0008236">
    <property type="term" value="F:serine-type peptidase activity"/>
    <property type="evidence" value="ECO:0007669"/>
    <property type="project" value="UniProtKB-KW"/>
</dbReference>
<dbReference type="Pfam" id="PF17676">
    <property type="entry name" value="Peptidase_S66C"/>
    <property type="match status" value="1"/>
</dbReference>
<evidence type="ECO:0000313" key="10">
    <source>
        <dbReference type="Proteomes" id="UP000294498"/>
    </source>
</evidence>
<dbReference type="SUPFAM" id="SSF141986">
    <property type="entry name" value="LD-carboxypeptidase A C-terminal domain-like"/>
    <property type="match status" value="1"/>
</dbReference>
<dbReference type="InterPro" id="IPR040921">
    <property type="entry name" value="Peptidase_S66C"/>
</dbReference>
<dbReference type="InterPro" id="IPR027478">
    <property type="entry name" value="LdcA_N"/>
</dbReference>
<dbReference type="InterPro" id="IPR040449">
    <property type="entry name" value="Peptidase_S66_N"/>
</dbReference>
<reference evidence="9 10" key="1">
    <citation type="submission" date="2019-03" db="EMBL/GenBank/DDBJ databases">
        <title>Genomic Encyclopedia of Type Strains, Phase IV (KMG-IV): sequencing the most valuable type-strain genomes for metagenomic binning, comparative biology and taxonomic classification.</title>
        <authorList>
            <person name="Goeker M."/>
        </authorList>
    </citation>
    <scope>NUCLEOTIDE SEQUENCE [LARGE SCALE GENOMIC DNA]</scope>
    <source>
        <strain evidence="9 10">DSM 100059</strain>
    </source>
</reference>
<comment type="similarity">
    <text evidence="1">Belongs to the peptidase S66 family.</text>
</comment>
<proteinExistence type="inferred from homology"/>
<evidence type="ECO:0000256" key="5">
    <source>
        <dbReference type="ARBA" id="ARBA00022825"/>
    </source>
</evidence>
<keyword evidence="2 9" id="KW-0121">Carboxypeptidase</keyword>
<dbReference type="RefSeq" id="WP_133991660.1">
    <property type="nucleotide sequence ID" value="NZ_SODV01000001.1"/>
</dbReference>
<dbReference type="PIRSF" id="PIRSF028757">
    <property type="entry name" value="LD-carboxypeptidase"/>
    <property type="match status" value="1"/>
</dbReference>
<evidence type="ECO:0000313" key="9">
    <source>
        <dbReference type="EMBL" id="TDX00258.1"/>
    </source>
</evidence>
<feature type="domain" description="LD-carboxypeptidase C-terminal" evidence="8">
    <location>
        <begin position="173"/>
        <end position="289"/>
    </location>
</feature>
<dbReference type="Proteomes" id="UP000294498">
    <property type="component" value="Unassembled WGS sequence"/>
</dbReference>
<keyword evidence="3" id="KW-0645">Protease</keyword>
<evidence type="ECO:0000256" key="6">
    <source>
        <dbReference type="PIRSR" id="PIRSR028757-1"/>
    </source>
</evidence>
<evidence type="ECO:0000256" key="3">
    <source>
        <dbReference type="ARBA" id="ARBA00022670"/>
    </source>
</evidence>
<dbReference type="InterPro" id="IPR003507">
    <property type="entry name" value="S66_fam"/>
</dbReference>
<evidence type="ECO:0000256" key="2">
    <source>
        <dbReference type="ARBA" id="ARBA00022645"/>
    </source>
</evidence>
<dbReference type="AlphaFoldDB" id="A0A4R8DR31"/>
<name>A0A4R8DR31_9BACT</name>
<accession>A0A4R8DR31</accession>
<feature type="active site" description="Charge relay system" evidence="6">
    <location>
        <position position="274"/>
    </location>
</feature>
<dbReference type="OrthoDB" id="9807329at2"/>
<dbReference type="InterPro" id="IPR027461">
    <property type="entry name" value="Carboxypeptidase_A_C_sf"/>
</dbReference>
<dbReference type="SUPFAM" id="SSF52317">
    <property type="entry name" value="Class I glutamine amidotransferase-like"/>
    <property type="match status" value="1"/>
</dbReference>
<dbReference type="Gene3D" id="3.40.50.10740">
    <property type="entry name" value="Class I glutamine amidotransferase-like"/>
    <property type="match status" value="1"/>
</dbReference>
<dbReference type="GO" id="GO:0006508">
    <property type="term" value="P:proteolysis"/>
    <property type="evidence" value="ECO:0007669"/>
    <property type="project" value="UniProtKB-KW"/>
</dbReference>
<feature type="domain" description="LD-carboxypeptidase N-terminal" evidence="7">
    <location>
        <begin position="13"/>
        <end position="129"/>
    </location>
</feature>
<evidence type="ECO:0000259" key="7">
    <source>
        <dbReference type="Pfam" id="PF02016"/>
    </source>
</evidence>
<dbReference type="InterPro" id="IPR029062">
    <property type="entry name" value="Class_I_gatase-like"/>
</dbReference>
<gene>
    <name evidence="9" type="ORF">EDB95_1277</name>
</gene>
<evidence type="ECO:0000259" key="8">
    <source>
        <dbReference type="Pfam" id="PF17676"/>
    </source>
</evidence>
<sequence length="300" mass="32514">MTLPPYLQPGDTIGIVCPAGQMEAARARDCIDTLERWGFRVRAGRTLGHAFHYFSGTDEERLDDLQQMLDDPSVKAILCGRGGYGTSRIIDRLDFRAFVRSPKWVIGFSDVTVLHAHLFSVYQIASLHAPMAGAFQGEGADSPSVATLKAALGGGKAAYRCAPHPFNRAGRAEGVLVGGNLTLLAHLIGSRSEPDTRGLLLFIEDVGEYLYNLDRMLIQLVRSGKLEGLAGLIVGGFTDLKDTVVPFGQTAEELIRDKVEGCGFPVCFGFPTSHGGENYALKIGGRYRLEVGEDTKLLEL</sequence>
<dbReference type="EMBL" id="SODV01000001">
    <property type="protein sequence ID" value="TDX00258.1"/>
    <property type="molecule type" value="Genomic_DNA"/>
</dbReference>
<dbReference type="GO" id="GO:0004180">
    <property type="term" value="F:carboxypeptidase activity"/>
    <property type="evidence" value="ECO:0007669"/>
    <property type="project" value="UniProtKB-KW"/>
</dbReference>
<keyword evidence="4" id="KW-0378">Hydrolase</keyword>
<dbReference type="PANTHER" id="PTHR30237">
    <property type="entry name" value="MURAMOYLTETRAPEPTIDE CARBOXYPEPTIDASE"/>
    <property type="match status" value="1"/>
</dbReference>
<feature type="active site" description="Charge relay system" evidence="6">
    <location>
        <position position="204"/>
    </location>
</feature>
<dbReference type="CDD" id="cd07025">
    <property type="entry name" value="Peptidase_S66"/>
    <property type="match status" value="1"/>
</dbReference>
<dbReference type="PANTHER" id="PTHR30237:SF2">
    <property type="entry name" value="MUREIN TETRAPEPTIDE CARBOXYPEPTIDASE"/>
    <property type="match status" value="1"/>
</dbReference>
<keyword evidence="5" id="KW-0720">Serine protease</keyword>